<dbReference type="EMBL" id="BAAAEM010000002">
    <property type="protein sequence ID" value="GAA0466427.1"/>
    <property type="molecule type" value="Genomic_DNA"/>
</dbReference>
<keyword evidence="3" id="KW-1185">Reference proteome</keyword>
<reference evidence="2 3" key="1">
    <citation type="journal article" date="2019" name="Int. J. Syst. Evol. Microbiol.">
        <title>The Global Catalogue of Microorganisms (GCM) 10K type strain sequencing project: providing services to taxonomists for standard genome sequencing and annotation.</title>
        <authorList>
            <consortium name="The Broad Institute Genomics Platform"/>
            <consortium name="The Broad Institute Genome Sequencing Center for Infectious Disease"/>
            <person name="Wu L."/>
            <person name="Ma J."/>
        </authorList>
    </citation>
    <scope>NUCLEOTIDE SEQUENCE [LARGE SCALE GENOMIC DNA]</scope>
    <source>
        <strain evidence="2 3">JCM 14162</strain>
    </source>
</reference>
<sequence length="210" mass="23092">MLSPSKLSRALLIGAGLLCFTSGPAAAECVIGSEPLFDPFAPYKGGSAIVHKDSGFVFPAEVAGFRRLCEMTTDFSGDNFQIRYERTIGDQLIAVDITVVHLEDLTARDHYRIIKPSVMSHYASASVESEGDYFISGRDDLSAYQGIFDGQKDNVPWHVSLTAIDYGYWDARLIASYAHELDVPAQEALMELVAAFQWQSPESNNDGNQE</sequence>
<gene>
    <name evidence="2" type="ORF">GCM10009096_03870</name>
</gene>
<comment type="caution">
    <text evidence="2">The sequence shown here is derived from an EMBL/GenBank/DDBJ whole genome shotgun (WGS) entry which is preliminary data.</text>
</comment>
<organism evidence="2 3">
    <name type="scientific">Parasphingorhabdus litoris</name>
    <dbReference type="NCBI Taxonomy" id="394733"/>
    <lineage>
        <taxon>Bacteria</taxon>
        <taxon>Pseudomonadati</taxon>
        <taxon>Pseudomonadota</taxon>
        <taxon>Alphaproteobacteria</taxon>
        <taxon>Sphingomonadales</taxon>
        <taxon>Sphingomonadaceae</taxon>
        <taxon>Parasphingorhabdus</taxon>
    </lineage>
</organism>
<protein>
    <submittedName>
        <fullName evidence="2">Uncharacterized protein</fullName>
    </submittedName>
</protein>
<evidence type="ECO:0000313" key="2">
    <source>
        <dbReference type="EMBL" id="GAA0466427.1"/>
    </source>
</evidence>
<proteinExistence type="predicted"/>
<name>A0ABN1A339_9SPHN</name>
<accession>A0ABN1A339</accession>
<feature type="chain" id="PRO_5045979861" evidence="1">
    <location>
        <begin position="28"/>
        <end position="210"/>
    </location>
</feature>
<feature type="signal peptide" evidence="1">
    <location>
        <begin position="1"/>
        <end position="27"/>
    </location>
</feature>
<evidence type="ECO:0000313" key="3">
    <source>
        <dbReference type="Proteomes" id="UP001500713"/>
    </source>
</evidence>
<dbReference type="Proteomes" id="UP001500713">
    <property type="component" value="Unassembled WGS sequence"/>
</dbReference>
<keyword evidence="1" id="KW-0732">Signal</keyword>
<dbReference type="RefSeq" id="WP_229954066.1">
    <property type="nucleotide sequence ID" value="NZ_BAAAEM010000002.1"/>
</dbReference>
<evidence type="ECO:0000256" key="1">
    <source>
        <dbReference type="SAM" id="SignalP"/>
    </source>
</evidence>